<keyword evidence="2" id="KW-0489">Methyltransferase</keyword>
<dbReference type="Gene3D" id="3.40.50.150">
    <property type="entry name" value="Vaccinia Virus protein VP39"/>
    <property type="match status" value="1"/>
</dbReference>
<dbReference type="GO" id="GO:0008171">
    <property type="term" value="F:O-methyltransferase activity"/>
    <property type="evidence" value="ECO:0007669"/>
    <property type="project" value="TreeGrafter"/>
</dbReference>
<evidence type="ECO:0000313" key="3">
    <source>
        <dbReference type="Proteomes" id="UP000011135"/>
    </source>
</evidence>
<dbReference type="PANTHER" id="PTHR36973:SF4">
    <property type="entry name" value="NODULATION PROTEIN"/>
    <property type="match status" value="1"/>
</dbReference>
<name>L8JVK5_9BACT</name>
<feature type="domain" description="Methyltransferase FkbM" evidence="1">
    <location>
        <begin position="47"/>
        <end position="212"/>
    </location>
</feature>
<dbReference type="Proteomes" id="UP000011135">
    <property type="component" value="Unassembled WGS sequence"/>
</dbReference>
<dbReference type="InterPro" id="IPR053188">
    <property type="entry name" value="FkbM_Methyltransferase"/>
</dbReference>
<dbReference type="OrthoDB" id="9812600at2"/>
<dbReference type="STRING" id="1237149.C900_02867"/>
<keyword evidence="3" id="KW-1185">Reference proteome</keyword>
<dbReference type="eggNOG" id="COG2242">
    <property type="taxonomic scope" value="Bacteria"/>
</dbReference>
<evidence type="ECO:0000313" key="2">
    <source>
        <dbReference type="EMBL" id="ELR71252.1"/>
    </source>
</evidence>
<sequence>MNLRAKFKLLFEKTTGLKTYRQLPFGIDPFEDIQLKLKAFEFLNIIDVGANTGQSAKQMRKKFPSAKIYCIEPIKETFLVLKETTNTLNISCHNIALGAENKEIDVKIDALNRDSSMNSIINNNNLPESETKVERVKLCTLASFCKTNHIDRIDYLKIDTEGYDLEVLKGASELLKSTAIAFVETEVSMNPTNKYHEDFIAVKKYLEKYDYLLFGIYEQVQEWQKDLPILRRCNALFIAAEVAKNSGVFKG</sequence>
<reference evidence="2 3" key="1">
    <citation type="submission" date="2012-12" db="EMBL/GenBank/DDBJ databases">
        <title>Genome assembly of Fulvivirga imtechensis AK7.</title>
        <authorList>
            <person name="Nupur N."/>
            <person name="Khatri I."/>
            <person name="Kumar R."/>
            <person name="Subramanian S."/>
            <person name="Pinnaka A."/>
        </authorList>
    </citation>
    <scope>NUCLEOTIDE SEQUENCE [LARGE SCALE GENOMIC DNA]</scope>
    <source>
        <strain evidence="2 3">AK7</strain>
    </source>
</reference>
<dbReference type="GO" id="GO:0032259">
    <property type="term" value="P:methylation"/>
    <property type="evidence" value="ECO:0007669"/>
    <property type="project" value="UniProtKB-KW"/>
</dbReference>
<dbReference type="NCBIfam" id="TIGR01444">
    <property type="entry name" value="fkbM_fam"/>
    <property type="match status" value="1"/>
</dbReference>
<dbReference type="EMBL" id="AMZN01000043">
    <property type="protein sequence ID" value="ELR71252.1"/>
    <property type="molecule type" value="Genomic_DNA"/>
</dbReference>
<dbReference type="AlphaFoldDB" id="L8JVK5"/>
<protein>
    <submittedName>
        <fullName evidence="2">Methyltransferase FkbM</fullName>
    </submittedName>
</protein>
<organism evidence="2 3">
    <name type="scientific">Fulvivirga imtechensis AK7</name>
    <dbReference type="NCBI Taxonomy" id="1237149"/>
    <lineage>
        <taxon>Bacteria</taxon>
        <taxon>Pseudomonadati</taxon>
        <taxon>Bacteroidota</taxon>
        <taxon>Cytophagia</taxon>
        <taxon>Cytophagales</taxon>
        <taxon>Fulvivirgaceae</taxon>
        <taxon>Fulvivirga</taxon>
    </lineage>
</organism>
<dbReference type="Pfam" id="PF05050">
    <property type="entry name" value="Methyltransf_21"/>
    <property type="match status" value="1"/>
</dbReference>
<dbReference type="SUPFAM" id="SSF53335">
    <property type="entry name" value="S-adenosyl-L-methionine-dependent methyltransferases"/>
    <property type="match status" value="1"/>
</dbReference>
<evidence type="ECO:0000259" key="1">
    <source>
        <dbReference type="Pfam" id="PF05050"/>
    </source>
</evidence>
<dbReference type="RefSeq" id="WP_009580190.1">
    <property type="nucleotide sequence ID" value="NZ_AMZN01000043.1"/>
</dbReference>
<dbReference type="InterPro" id="IPR006342">
    <property type="entry name" value="FkbM_mtfrase"/>
</dbReference>
<keyword evidence="2" id="KW-0808">Transferase</keyword>
<gene>
    <name evidence="2" type="ORF">C900_02867</name>
</gene>
<comment type="caution">
    <text evidence="2">The sequence shown here is derived from an EMBL/GenBank/DDBJ whole genome shotgun (WGS) entry which is preliminary data.</text>
</comment>
<proteinExistence type="predicted"/>
<dbReference type="InterPro" id="IPR029063">
    <property type="entry name" value="SAM-dependent_MTases_sf"/>
</dbReference>
<dbReference type="PANTHER" id="PTHR36973">
    <property type="entry name" value="SLL1456 PROTEIN-RELATED"/>
    <property type="match status" value="1"/>
</dbReference>
<accession>L8JVK5</accession>